<dbReference type="InterPro" id="IPR036273">
    <property type="entry name" value="CRAL/TRIO_N_dom_sf"/>
</dbReference>
<dbReference type="Gene3D" id="1.10.8.20">
    <property type="entry name" value="N-terminal domain of phosphatidylinositol transfer protein sec14p"/>
    <property type="match status" value="1"/>
</dbReference>
<dbReference type="InterPro" id="IPR001251">
    <property type="entry name" value="CRAL-TRIO_dom"/>
</dbReference>
<feature type="domain" description="GOLD" evidence="12">
    <location>
        <begin position="485"/>
        <end position="653"/>
    </location>
</feature>
<dbReference type="Proteomes" id="UP000652761">
    <property type="component" value="Unassembled WGS sequence"/>
</dbReference>
<feature type="compositionally biased region" description="Low complexity" evidence="10">
    <location>
        <begin position="174"/>
        <end position="187"/>
    </location>
</feature>
<evidence type="ECO:0000256" key="4">
    <source>
        <dbReference type="ARBA" id="ARBA00022448"/>
    </source>
</evidence>
<gene>
    <name evidence="13" type="ORF">Taro_005124</name>
</gene>
<feature type="compositionally biased region" description="Basic and acidic residues" evidence="10">
    <location>
        <begin position="188"/>
        <end position="209"/>
    </location>
</feature>
<evidence type="ECO:0000313" key="14">
    <source>
        <dbReference type="Proteomes" id="UP000652761"/>
    </source>
</evidence>
<dbReference type="PROSITE" id="PS50866">
    <property type="entry name" value="GOLD"/>
    <property type="match status" value="1"/>
</dbReference>
<comment type="caution">
    <text evidence="13">The sequence shown here is derived from an EMBL/GenBank/DDBJ whole genome shotgun (WGS) entry which is preliminary data.</text>
</comment>
<dbReference type="SMART" id="SM01100">
    <property type="entry name" value="CRAL_TRIO_N"/>
    <property type="match status" value="1"/>
</dbReference>
<dbReference type="Gene3D" id="3.40.525.10">
    <property type="entry name" value="CRAL-TRIO lipid binding domain"/>
    <property type="match status" value="1"/>
</dbReference>
<evidence type="ECO:0000256" key="1">
    <source>
        <dbReference type="ARBA" id="ARBA00004370"/>
    </source>
</evidence>
<dbReference type="EMBL" id="NMUH01000142">
    <property type="protein sequence ID" value="MQL72764.1"/>
    <property type="molecule type" value="Genomic_DNA"/>
</dbReference>
<dbReference type="PROSITE" id="PS50191">
    <property type="entry name" value="CRAL_TRIO"/>
    <property type="match status" value="1"/>
</dbReference>
<feature type="region of interest" description="Disordered" evidence="10">
    <location>
        <begin position="31"/>
        <end position="218"/>
    </location>
</feature>
<dbReference type="Gene3D" id="2.60.120.680">
    <property type="entry name" value="GOLD domain"/>
    <property type="match status" value="1"/>
</dbReference>
<dbReference type="GO" id="GO:0051301">
    <property type="term" value="P:cell division"/>
    <property type="evidence" value="ECO:0007669"/>
    <property type="project" value="UniProtKB-KW"/>
</dbReference>
<dbReference type="Pfam" id="PF03765">
    <property type="entry name" value="CRAL_TRIO_N"/>
    <property type="match status" value="1"/>
</dbReference>
<name>A0A843TTN0_COLES</name>
<dbReference type="InterPro" id="IPR011074">
    <property type="entry name" value="CRAL/TRIO_N_dom"/>
</dbReference>
<keyword evidence="9" id="KW-0131">Cell cycle</keyword>
<keyword evidence="5" id="KW-0963">Cytoplasm</keyword>
<dbReference type="Pfam" id="PF00650">
    <property type="entry name" value="CRAL_TRIO"/>
    <property type="match status" value="1"/>
</dbReference>
<evidence type="ECO:0000259" key="12">
    <source>
        <dbReference type="PROSITE" id="PS50866"/>
    </source>
</evidence>
<reference evidence="13" key="1">
    <citation type="submission" date="2017-07" db="EMBL/GenBank/DDBJ databases">
        <title>Taro Niue Genome Assembly and Annotation.</title>
        <authorList>
            <person name="Atibalentja N."/>
            <person name="Keating K."/>
            <person name="Fields C.J."/>
        </authorList>
    </citation>
    <scope>NUCLEOTIDE SEQUENCE</scope>
    <source>
        <strain evidence="13">Niue_2</strain>
        <tissue evidence="13">Leaf</tissue>
    </source>
</reference>
<dbReference type="InterPro" id="IPR009038">
    <property type="entry name" value="GOLD_dom"/>
</dbReference>
<evidence type="ECO:0000256" key="7">
    <source>
        <dbReference type="ARBA" id="ARBA00023121"/>
    </source>
</evidence>
<feature type="compositionally biased region" description="Basic and acidic residues" evidence="10">
    <location>
        <begin position="92"/>
        <end position="102"/>
    </location>
</feature>
<feature type="compositionally biased region" description="Polar residues" evidence="10">
    <location>
        <begin position="105"/>
        <end position="114"/>
    </location>
</feature>
<proteinExistence type="inferred from homology"/>
<evidence type="ECO:0000256" key="10">
    <source>
        <dbReference type="SAM" id="MobiDB-lite"/>
    </source>
</evidence>
<evidence type="ECO:0000256" key="9">
    <source>
        <dbReference type="ARBA" id="ARBA00023306"/>
    </source>
</evidence>
<comment type="subcellular location">
    <subcellularLocation>
        <location evidence="2">Cytoplasm</location>
    </subcellularLocation>
    <subcellularLocation>
        <location evidence="1">Membrane</location>
    </subcellularLocation>
</comment>
<dbReference type="CDD" id="cd00170">
    <property type="entry name" value="SEC14"/>
    <property type="match status" value="1"/>
</dbReference>
<dbReference type="PANTHER" id="PTHR45932:SF17">
    <property type="entry name" value="CELLULAR RETINALDEHYDE-BINDING_TRIPLE FUNCTION DOMAIN-CONTAINING PROTEIN"/>
    <property type="match status" value="1"/>
</dbReference>
<evidence type="ECO:0000313" key="13">
    <source>
        <dbReference type="EMBL" id="MQL72764.1"/>
    </source>
</evidence>
<feature type="region of interest" description="Disordered" evidence="10">
    <location>
        <begin position="256"/>
        <end position="276"/>
    </location>
</feature>
<dbReference type="SUPFAM" id="SSF52087">
    <property type="entry name" value="CRAL/TRIO domain"/>
    <property type="match status" value="1"/>
</dbReference>
<dbReference type="InterPro" id="IPR056794">
    <property type="entry name" value="PATL1-6_C_GOLD"/>
</dbReference>
<evidence type="ECO:0000256" key="5">
    <source>
        <dbReference type="ARBA" id="ARBA00022490"/>
    </source>
</evidence>
<evidence type="ECO:0000256" key="6">
    <source>
        <dbReference type="ARBA" id="ARBA00022618"/>
    </source>
</evidence>
<evidence type="ECO:0000256" key="8">
    <source>
        <dbReference type="ARBA" id="ARBA00023136"/>
    </source>
</evidence>
<protein>
    <recommendedName>
        <fullName evidence="15">Patellin-3</fullName>
    </recommendedName>
</protein>
<evidence type="ECO:0000256" key="2">
    <source>
        <dbReference type="ARBA" id="ARBA00004496"/>
    </source>
</evidence>
<sequence length="660" mass="71619">MAEDTQTPAPEAPAAAAAPAAAVAADVVVTPAEEEKAAVEQAAPAPPPPAPEAEEEAKKPEAAAEGEKEEESAIAQSASFKEESNVVAELEDPQKKALDELKQLVQASLANNEFTRPPPPPPAAPKEEEKAAETAEAAAEAPKDEEPKAEEAAAEPPKAEEAAAEPSKAEETAAEPPKAVETAAEAPSKVEEAAPVVETKEVEAPKAEEPAPPAADEPAVAVVTVTEEKAIVVDEDGAKTVEAIAETVVSVAVVDEPPASESAEAPAPAEEEEKAAPEEVSLWGVPLLGDEKSDTVLLKFLRARDYKVKDALAMLKDAVIWRKEFGIEGLLEEDLGLPELEKVVFMHGHDKESHPVCYNVYGEFQDKDLYQKVFSDEEKRKNFLRWRIQFLEKGIRQLLDFTPSGVCSMVQVTDLRNSPVLGKKEFRQATKQALALLQDSYPEFVAKKIFINVPWWYLAYNRMISTIFTPRTKSKFVFAGPSKSSETLFKSVKDLHGYIAPEQVPVQYGGLSKENDSDFSTSDAVTEVTIKPSSKHSIEIPVSEVGLSLSLYPLAFSSTPLYNDPALLGLPLEQSCLFVWELRVLGWDVSYGAEFVPSAEDGYTVIVQKTRKFTPTDEPFVKNSFKIGDPGKIVLTVDNTTSKKKKLLYRSKTKIATDAI</sequence>
<dbReference type="AlphaFoldDB" id="A0A843TTN0"/>
<dbReference type="InterPro" id="IPR044834">
    <property type="entry name" value="PATL"/>
</dbReference>
<keyword evidence="7" id="KW-0446">Lipid-binding</keyword>
<feature type="compositionally biased region" description="Low complexity" evidence="10">
    <location>
        <begin position="256"/>
        <end position="268"/>
    </location>
</feature>
<organism evidence="13 14">
    <name type="scientific">Colocasia esculenta</name>
    <name type="common">Wild taro</name>
    <name type="synonym">Arum esculentum</name>
    <dbReference type="NCBI Taxonomy" id="4460"/>
    <lineage>
        <taxon>Eukaryota</taxon>
        <taxon>Viridiplantae</taxon>
        <taxon>Streptophyta</taxon>
        <taxon>Embryophyta</taxon>
        <taxon>Tracheophyta</taxon>
        <taxon>Spermatophyta</taxon>
        <taxon>Magnoliopsida</taxon>
        <taxon>Liliopsida</taxon>
        <taxon>Araceae</taxon>
        <taxon>Aroideae</taxon>
        <taxon>Colocasieae</taxon>
        <taxon>Colocasia</taxon>
    </lineage>
</organism>
<comment type="similarity">
    <text evidence="3">Belongs to the patellin family.</text>
</comment>
<dbReference type="GO" id="GO:0008289">
    <property type="term" value="F:lipid binding"/>
    <property type="evidence" value="ECO:0007669"/>
    <property type="project" value="UniProtKB-KW"/>
</dbReference>
<keyword evidence="6" id="KW-0132">Cell division</keyword>
<accession>A0A843TTN0</accession>
<evidence type="ECO:0000256" key="3">
    <source>
        <dbReference type="ARBA" id="ARBA00007155"/>
    </source>
</evidence>
<evidence type="ECO:0000259" key="11">
    <source>
        <dbReference type="PROSITE" id="PS50191"/>
    </source>
</evidence>
<feature type="compositionally biased region" description="Basic and acidic residues" evidence="10">
    <location>
        <begin position="141"/>
        <end position="171"/>
    </location>
</feature>
<dbReference type="GO" id="GO:0016020">
    <property type="term" value="C:membrane"/>
    <property type="evidence" value="ECO:0007669"/>
    <property type="project" value="UniProtKB-SubCell"/>
</dbReference>
<dbReference type="SUPFAM" id="SSF46938">
    <property type="entry name" value="CRAL/TRIO N-terminal domain"/>
    <property type="match status" value="1"/>
</dbReference>
<feature type="domain" description="CRAL-TRIO" evidence="11">
    <location>
        <begin position="333"/>
        <end position="516"/>
    </location>
</feature>
<dbReference type="Pfam" id="PF25099">
    <property type="entry name" value="GOLD_PATL1_C"/>
    <property type="match status" value="1"/>
</dbReference>
<evidence type="ECO:0008006" key="15">
    <source>
        <dbReference type="Google" id="ProtNLM"/>
    </source>
</evidence>
<dbReference type="GO" id="GO:0005737">
    <property type="term" value="C:cytoplasm"/>
    <property type="evidence" value="ECO:0007669"/>
    <property type="project" value="UniProtKB-SubCell"/>
</dbReference>
<dbReference type="PANTHER" id="PTHR45932">
    <property type="entry name" value="PATELLIN-1"/>
    <property type="match status" value="1"/>
</dbReference>
<feature type="compositionally biased region" description="Basic and acidic residues" evidence="10">
    <location>
        <begin position="56"/>
        <end position="66"/>
    </location>
</feature>
<keyword evidence="4" id="KW-0813">Transport</keyword>
<dbReference type="OrthoDB" id="75724at2759"/>
<keyword evidence="8" id="KW-0472">Membrane</keyword>
<dbReference type="InterPro" id="IPR036865">
    <property type="entry name" value="CRAL-TRIO_dom_sf"/>
</dbReference>
<dbReference type="SMART" id="SM00516">
    <property type="entry name" value="SEC14"/>
    <property type="match status" value="1"/>
</dbReference>
<keyword evidence="14" id="KW-1185">Reference proteome</keyword>